<dbReference type="SUPFAM" id="SSF51905">
    <property type="entry name" value="FAD/NAD(P)-binding domain"/>
    <property type="match status" value="1"/>
</dbReference>
<dbReference type="EC" id="1.14.13.9" evidence="8"/>
<dbReference type="GO" id="GO:0071949">
    <property type="term" value="F:FAD binding"/>
    <property type="evidence" value="ECO:0007669"/>
    <property type="project" value="InterPro"/>
</dbReference>
<proteinExistence type="predicted"/>
<reference evidence="8 9" key="1">
    <citation type="submission" date="2020-07" db="EMBL/GenBank/DDBJ databases">
        <title>Genomic Encyclopedia of Type Strains, Phase IV (KMG-IV): sequencing the most valuable type-strain genomes for metagenomic binning, comparative biology and taxonomic classification.</title>
        <authorList>
            <person name="Goeker M."/>
        </authorList>
    </citation>
    <scope>NUCLEOTIDE SEQUENCE [LARGE SCALE GENOMIC DNA]</scope>
    <source>
        <strain evidence="8 9">DSM 45533</strain>
    </source>
</reference>
<dbReference type="AlphaFoldDB" id="A0A7W0CNJ0"/>
<dbReference type="GO" id="GO:0004502">
    <property type="term" value="F:kynurenine 3-monooxygenase activity"/>
    <property type="evidence" value="ECO:0007669"/>
    <property type="project" value="UniProtKB-EC"/>
</dbReference>
<keyword evidence="9" id="KW-1185">Reference proteome</keyword>
<evidence type="ECO:0000256" key="5">
    <source>
        <dbReference type="ARBA" id="ARBA00023002"/>
    </source>
</evidence>
<dbReference type="Proteomes" id="UP000530928">
    <property type="component" value="Unassembled WGS sequence"/>
</dbReference>
<dbReference type="InterPro" id="IPR036188">
    <property type="entry name" value="FAD/NAD-bd_sf"/>
</dbReference>
<evidence type="ECO:0000256" key="1">
    <source>
        <dbReference type="ARBA" id="ARBA00001974"/>
    </source>
</evidence>
<keyword evidence="4" id="KW-0521">NADP</keyword>
<evidence type="ECO:0000256" key="6">
    <source>
        <dbReference type="ARBA" id="ARBA00023033"/>
    </source>
</evidence>
<gene>
    <name evidence="8" type="ORF">HNR30_005793</name>
</gene>
<organism evidence="8 9">
    <name type="scientific">Nonomuraea soli</name>
    <dbReference type="NCBI Taxonomy" id="1032476"/>
    <lineage>
        <taxon>Bacteria</taxon>
        <taxon>Bacillati</taxon>
        <taxon>Actinomycetota</taxon>
        <taxon>Actinomycetes</taxon>
        <taxon>Streptosporangiales</taxon>
        <taxon>Streptosporangiaceae</taxon>
        <taxon>Nonomuraea</taxon>
    </lineage>
</organism>
<dbReference type="GO" id="GO:0070189">
    <property type="term" value="P:kynurenine metabolic process"/>
    <property type="evidence" value="ECO:0007669"/>
    <property type="project" value="TreeGrafter"/>
</dbReference>
<keyword evidence="3" id="KW-0274">FAD</keyword>
<dbReference type="PANTHER" id="PTHR46028">
    <property type="entry name" value="KYNURENINE 3-MONOOXYGENASE"/>
    <property type="match status" value="1"/>
</dbReference>
<evidence type="ECO:0000256" key="4">
    <source>
        <dbReference type="ARBA" id="ARBA00022857"/>
    </source>
</evidence>
<dbReference type="Pfam" id="PF01494">
    <property type="entry name" value="FAD_binding_3"/>
    <property type="match status" value="1"/>
</dbReference>
<evidence type="ECO:0000259" key="7">
    <source>
        <dbReference type="Pfam" id="PF01494"/>
    </source>
</evidence>
<name>A0A7W0CNJ0_9ACTN</name>
<comment type="cofactor">
    <cofactor evidence="1">
        <name>FAD</name>
        <dbReference type="ChEBI" id="CHEBI:57692"/>
    </cofactor>
</comment>
<dbReference type="RefSeq" id="WP_181613193.1">
    <property type="nucleotide sequence ID" value="NZ_BAABAM010000004.1"/>
</dbReference>
<dbReference type="PROSITE" id="PS51257">
    <property type="entry name" value="PROKAR_LIPOPROTEIN"/>
    <property type="match status" value="1"/>
</dbReference>
<dbReference type="PRINTS" id="PR00420">
    <property type="entry name" value="RNGMNOXGNASE"/>
</dbReference>
<evidence type="ECO:0000256" key="2">
    <source>
        <dbReference type="ARBA" id="ARBA00022630"/>
    </source>
</evidence>
<feature type="domain" description="FAD-binding" evidence="7">
    <location>
        <begin position="4"/>
        <end position="306"/>
    </location>
</feature>
<evidence type="ECO:0000313" key="8">
    <source>
        <dbReference type="EMBL" id="MBA2894421.1"/>
    </source>
</evidence>
<keyword evidence="5 8" id="KW-0560">Oxidoreductase</keyword>
<dbReference type="PANTHER" id="PTHR46028:SF2">
    <property type="entry name" value="KYNURENINE 3-MONOOXYGENASE"/>
    <property type="match status" value="1"/>
</dbReference>
<comment type="caution">
    <text evidence="8">The sequence shown here is derived from an EMBL/GenBank/DDBJ whole genome shotgun (WGS) entry which is preliminary data.</text>
</comment>
<keyword evidence="6 8" id="KW-0503">Monooxygenase</keyword>
<protein>
    <submittedName>
        <fullName evidence="8">Kynurenine 3-monooxygenase</fullName>
        <ecNumber evidence="8">1.14.13.9</ecNumber>
    </submittedName>
</protein>
<sequence>MRYLIAGAGPAGSLLACYLAARGHRVDVFERRPDPRRGDDEEGRSINLGLSARGVLALERAGLMDRVRPLTVPMRGRVVHAAGRTSFHPYGTHDEEILHSVLRRDLVTLLIDHAHGLGARFHFGRRVTDLDRQAPAVQVEGEWIHGDAVVGADGAFSTIRTHLHRGLRADHHQEFLPWGYKELTMIATPGFRLEALHVWPGGDGLIVAHPNRDNSLTATLFLPYDELEAITDPEAFFAGRFPDALPLLPDLAKEFAANPVGHLVSVRTTPWHHENKVVLIGDACHAVYPFYGQGMNSALEDCLLLDASLDSFAAFETARRPHTDVLDELSRENFVELRQRVASPMHAARKRADLLLARLLPGRWRPLYTMISHTTTPYADALARARKQEAFLRWGAAAVTAGLGLAALTKLAGRNTGHAHRSR</sequence>
<evidence type="ECO:0000313" key="9">
    <source>
        <dbReference type="Proteomes" id="UP000530928"/>
    </source>
</evidence>
<accession>A0A7W0CNJ0</accession>
<evidence type="ECO:0000256" key="3">
    <source>
        <dbReference type="ARBA" id="ARBA00022827"/>
    </source>
</evidence>
<dbReference type="EMBL" id="JACDUR010000006">
    <property type="protein sequence ID" value="MBA2894421.1"/>
    <property type="molecule type" value="Genomic_DNA"/>
</dbReference>
<dbReference type="InterPro" id="IPR002938">
    <property type="entry name" value="FAD-bd"/>
</dbReference>
<dbReference type="Gene3D" id="3.50.50.60">
    <property type="entry name" value="FAD/NAD(P)-binding domain"/>
    <property type="match status" value="1"/>
</dbReference>
<keyword evidence="2" id="KW-0285">Flavoprotein</keyword>